<keyword evidence="3" id="KW-1003">Cell membrane</keyword>
<proteinExistence type="inferred from homology"/>
<evidence type="ECO:0000313" key="12">
    <source>
        <dbReference type="Proteomes" id="UP000244978"/>
    </source>
</evidence>
<dbReference type="InterPro" id="IPR055348">
    <property type="entry name" value="DctQ"/>
</dbReference>
<dbReference type="InterPro" id="IPR007387">
    <property type="entry name" value="TRAP_DctQ"/>
</dbReference>
<evidence type="ECO:0000259" key="10">
    <source>
        <dbReference type="Pfam" id="PF04290"/>
    </source>
</evidence>
<evidence type="ECO:0000256" key="3">
    <source>
        <dbReference type="ARBA" id="ARBA00022475"/>
    </source>
</evidence>
<protein>
    <submittedName>
        <fullName evidence="11">TRAP transporter small permease</fullName>
    </submittedName>
</protein>
<evidence type="ECO:0000313" key="11">
    <source>
        <dbReference type="EMBL" id="PWB97677.1"/>
    </source>
</evidence>
<comment type="subcellular location">
    <subcellularLocation>
        <location evidence="1">Cell inner membrane</location>
        <topology evidence="1">Multi-pass membrane protein</topology>
    </subcellularLocation>
</comment>
<dbReference type="Proteomes" id="UP000244978">
    <property type="component" value="Unassembled WGS sequence"/>
</dbReference>
<name>A0A2U1T1E1_9MICO</name>
<evidence type="ECO:0000256" key="2">
    <source>
        <dbReference type="ARBA" id="ARBA00022448"/>
    </source>
</evidence>
<keyword evidence="12" id="KW-1185">Reference proteome</keyword>
<accession>A0A2U1T1E1</accession>
<dbReference type="PANTHER" id="PTHR35011:SF2">
    <property type="entry name" value="2,3-DIKETO-L-GULONATE TRAP TRANSPORTER SMALL PERMEASE PROTEIN YIAM"/>
    <property type="match status" value="1"/>
</dbReference>
<dbReference type="EMBL" id="QEEX01000001">
    <property type="protein sequence ID" value="PWB97677.1"/>
    <property type="molecule type" value="Genomic_DNA"/>
</dbReference>
<evidence type="ECO:0000256" key="7">
    <source>
        <dbReference type="ARBA" id="ARBA00023136"/>
    </source>
</evidence>
<reference evidence="12" key="1">
    <citation type="submission" date="2018-04" db="EMBL/GenBank/DDBJ databases">
        <authorList>
            <person name="Liu S."/>
            <person name="Wang Z."/>
            <person name="Li J."/>
        </authorList>
    </citation>
    <scope>NUCLEOTIDE SEQUENCE [LARGE SCALE GENOMIC DNA]</scope>
    <source>
        <strain evidence="12">S1194</strain>
    </source>
</reference>
<keyword evidence="6 9" id="KW-1133">Transmembrane helix</keyword>
<dbReference type="GO" id="GO:0022857">
    <property type="term" value="F:transmembrane transporter activity"/>
    <property type="evidence" value="ECO:0007669"/>
    <property type="project" value="TreeGrafter"/>
</dbReference>
<dbReference type="GO" id="GO:0005886">
    <property type="term" value="C:plasma membrane"/>
    <property type="evidence" value="ECO:0007669"/>
    <property type="project" value="UniProtKB-SubCell"/>
</dbReference>
<evidence type="ECO:0000256" key="1">
    <source>
        <dbReference type="ARBA" id="ARBA00004429"/>
    </source>
</evidence>
<keyword evidence="2" id="KW-0813">Transport</keyword>
<evidence type="ECO:0000256" key="9">
    <source>
        <dbReference type="SAM" id="Phobius"/>
    </source>
</evidence>
<feature type="transmembrane region" description="Helical" evidence="9">
    <location>
        <begin position="139"/>
        <end position="160"/>
    </location>
</feature>
<evidence type="ECO:0000256" key="5">
    <source>
        <dbReference type="ARBA" id="ARBA00022692"/>
    </source>
</evidence>
<feature type="transmembrane region" description="Helical" evidence="9">
    <location>
        <begin position="92"/>
        <end position="110"/>
    </location>
</feature>
<dbReference type="Pfam" id="PF04290">
    <property type="entry name" value="DctQ"/>
    <property type="match status" value="1"/>
</dbReference>
<dbReference type="PANTHER" id="PTHR35011">
    <property type="entry name" value="2,3-DIKETO-L-GULONATE TRAP TRANSPORTER SMALL PERMEASE PROTEIN YIAM"/>
    <property type="match status" value="1"/>
</dbReference>
<keyword evidence="7 9" id="KW-0472">Membrane</keyword>
<evidence type="ECO:0000256" key="6">
    <source>
        <dbReference type="ARBA" id="ARBA00022989"/>
    </source>
</evidence>
<comment type="caution">
    <text evidence="11">The sequence shown here is derived from an EMBL/GenBank/DDBJ whole genome shotgun (WGS) entry which is preliminary data.</text>
</comment>
<keyword evidence="4" id="KW-0997">Cell inner membrane</keyword>
<evidence type="ECO:0000256" key="8">
    <source>
        <dbReference type="ARBA" id="ARBA00038436"/>
    </source>
</evidence>
<feature type="transmembrane region" description="Helical" evidence="9">
    <location>
        <begin position="50"/>
        <end position="71"/>
    </location>
</feature>
<dbReference type="GO" id="GO:0015740">
    <property type="term" value="P:C4-dicarboxylate transport"/>
    <property type="evidence" value="ECO:0007669"/>
    <property type="project" value="TreeGrafter"/>
</dbReference>
<keyword evidence="5 9" id="KW-0812">Transmembrane</keyword>
<comment type="similarity">
    <text evidence="8">Belongs to the TRAP transporter small permease family.</text>
</comment>
<sequence>MFMVTLWDRVFRPVTKAFAVVSAVLCGALALLLTAEVVMRSTTGDSIRGLFEIAELALVMTVFLGFAQAEVNGTHVRVTLLTDRLKPAAANRLRGVALLIACVFLAWMSFELVERAVNSFIGGEYRTGLLNFPVWPSRVFVAFGTSLLAVVMLAKSLVYFTGRTPSGATESAEGGAA</sequence>
<organism evidence="11 12">
    <name type="scientific">Homoserinimonas hongtaonis</name>
    <dbReference type="NCBI Taxonomy" id="2079791"/>
    <lineage>
        <taxon>Bacteria</taxon>
        <taxon>Bacillati</taxon>
        <taxon>Actinomycetota</taxon>
        <taxon>Actinomycetes</taxon>
        <taxon>Micrococcales</taxon>
        <taxon>Microbacteriaceae</taxon>
        <taxon>Homoserinimonas</taxon>
    </lineage>
</organism>
<dbReference type="AlphaFoldDB" id="A0A2U1T1E1"/>
<gene>
    <name evidence="11" type="ORF">DF220_07420</name>
</gene>
<evidence type="ECO:0000256" key="4">
    <source>
        <dbReference type="ARBA" id="ARBA00022519"/>
    </source>
</evidence>
<feature type="domain" description="Tripartite ATP-independent periplasmic transporters DctQ component" evidence="10">
    <location>
        <begin position="29"/>
        <end position="155"/>
    </location>
</feature>